<proteinExistence type="predicted"/>
<dbReference type="InterPro" id="IPR036390">
    <property type="entry name" value="WH_DNA-bd_sf"/>
</dbReference>
<gene>
    <name evidence="8" type="ORF">MAF45_05390</name>
</gene>
<dbReference type="SUPFAM" id="SSF46785">
    <property type="entry name" value="Winged helix' DNA-binding domain"/>
    <property type="match status" value="1"/>
</dbReference>
<dbReference type="SMART" id="SM00895">
    <property type="entry name" value="FCD"/>
    <property type="match status" value="1"/>
</dbReference>
<evidence type="ECO:0000313" key="8">
    <source>
        <dbReference type="EMBL" id="MCG5030877.1"/>
    </source>
</evidence>
<feature type="domain" description="HTH gntR-type" evidence="7">
    <location>
        <begin position="6"/>
        <end position="75"/>
    </location>
</feature>
<keyword evidence="1" id="KW-0678">Repressor</keyword>
<sequence>MKQNVPSLGTYVYNELLKKISSPAAFPAGARLPSEERLAQEFKVSRPIVREALSQLREDGIIQSRRGAGSFIVRKPQPLLPDSETVDNWNDLLQGYEYRSVLESNIAYLAALRATTEDKESIRRAYLRVINEYHSNTDGTAPGTDSDMDRDTAFHMAVARATHNHYYIEALQALLDQMKATMLMIVKIFSGNPARHIQILTDEHSWIVNAILYGNPEQAKAAMMLHIQNARDSILPTELTNKMQGLPLESRLTRR</sequence>
<evidence type="ECO:0000256" key="1">
    <source>
        <dbReference type="ARBA" id="ARBA00022491"/>
    </source>
</evidence>
<dbReference type="Gene3D" id="1.10.10.10">
    <property type="entry name" value="Winged helix-like DNA-binding domain superfamily/Winged helix DNA-binding domain"/>
    <property type="match status" value="1"/>
</dbReference>
<dbReference type="CDD" id="cd07377">
    <property type="entry name" value="WHTH_GntR"/>
    <property type="match status" value="1"/>
</dbReference>
<keyword evidence="3" id="KW-0238">DNA-binding</keyword>
<dbReference type="SUPFAM" id="SSF48008">
    <property type="entry name" value="GntR ligand-binding domain-like"/>
    <property type="match status" value="1"/>
</dbReference>
<dbReference type="PROSITE" id="PS50949">
    <property type="entry name" value="HTH_GNTR"/>
    <property type="match status" value="1"/>
</dbReference>
<dbReference type="EMBL" id="JAKNCT010000005">
    <property type="protein sequence ID" value="MCG5030877.1"/>
    <property type="molecule type" value="Genomic_DNA"/>
</dbReference>
<reference evidence="8 9" key="1">
    <citation type="submission" date="2022-02" db="EMBL/GenBank/DDBJ databases">
        <title>Mesosutterella porci, a novel member of the family Sutterellaceae from pig feces.</title>
        <authorList>
            <person name="Wylensek D."/>
            <person name="Clavel T."/>
        </authorList>
    </citation>
    <scope>NUCLEOTIDE SEQUENCE [LARGE SCALE GENOMIC DNA]</scope>
    <source>
        <strain evidence="9">oilRF-744-wt-GAM-9</strain>
    </source>
</reference>
<dbReference type="Gene3D" id="1.20.120.530">
    <property type="entry name" value="GntR ligand-binding domain-like"/>
    <property type="match status" value="1"/>
</dbReference>
<evidence type="ECO:0000256" key="3">
    <source>
        <dbReference type="ARBA" id="ARBA00023125"/>
    </source>
</evidence>
<dbReference type="Proteomes" id="UP001297600">
    <property type="component" value="Unassembled WGS sequence"/>
</dbReference>
<keyword evidence="4" id="KW-0804">Transcription</keyword>
<accession>A0ABS9MR68</accession>
<evidence type="ECO:0000256" key="6">
    <source>
        <dbReference type="ARBA" id="ARBA00039592"/>
    </source>
</evidence>
<dbReference type="PANTHER" id="PTHR43537">
    <property type="entry name" value="TRANSCRIPTIONAL REGULATOR, GNTR FAMILY"/>
    <property type="match status" value="1"/>
</dbReference>
<organism evidence="8 9">
    <name type="scientific">Mesosutterella porci</name>
    <dbReference type="NCBI Taxonomy" id="2915351"/>
    <lineage>
        <taxon>Bacteria</taxon>
        <taxon>Pseudomonadati</taxon>
        <taxon>Pseudomonadota</taxon>
        <taxon>Betaproteobacteria</taxon>
        <taxon>Burkholderiales</taxon>
        <taxon>Sutterellaceae</taxon>
        <taxon>Mesosutterella</taxon>
    </lineage>
</organism>
<evidence type="ECO:0000256" key="2">
    <source>
        <dbReference type="ARBA" id="ARBA00023015"/>
    </source>
</evidence>
<dbReference type="SMART" id="SM00345">
    <property type="entry name" value="HTH_GNTR"/>
    <property type="match status" value="1"/>
</dbReference>
<comment type="function">
    <text evidence="5">Transcriptional repressor for the pyruvate dehydrogenase complex genes aceEF and lpd.</text>
</comment>
<evidence type="ECO:0000256" key="5">
    <source>
        <dbReference type="ARBA" id="ARBA00037357"/>
    </source>
</evidence>
<dbReference type="Pfam" id="PF00392">
    <property type="entry name" value="GntR"/>
    <property type="match status" value="1"/>
</dbReference>
<dbReference type="RefSeq" id="WP_237978529.1">
    <property type="nucleotide sequence ID" value="NZ_JAKNCT010000005.1"/>
</dbReference>
<keyword evidence="9" id="KW-1185">Reference proteome</keyword>
<dbReference type="PANTHER" id="PTHR43537:SF34">
    <property type="entry name" value="PYRUVATE DEHYDROGENASE COMPLEX REPRESSOR"/>
    <property type="match status" value="1"/>
</dbReference>
<dbReference type="Pfam" id="PF07729">
    <property type="entry name" value="FCD"/>
    <property type="match status" value="1"/>
</dbReference>
<dbReference type="InterPro" id="IPR008920">
    <property type="entry name" value="TF_FadR/GntR_C"/>
</dbReference>
<dbReference type="PRINTS" id="PR00035">
    <property type="entry name" value="HTHGNTR"/>
</dbReference>
<evidence type="ECO:0000259" key="7">
    <source>
        <dbReference type="PROSITE" id="PS50949"/>
    </source>
</evidence>
<evidence type="ECO:0000256" key="4">
    <source>
        <dbReference type="ARBA" id="ARBA00023163"/>
    </source>
</evidence>
<dbReference type="InterPro" id="IPR011711">
    <property type="entry name" value="GntR_C"/>
</dbReference>
<evidence type="ECO:0000313" key="9">
    <source>
        <dbReference type="Proteomes" id="UP001297600"/>
    </source>
</evidence>
<dbReference type="InterPro" id="IPR000524">
    <property type="entry name" value="Tscrpt_reg_HTH_GntR"/>
</dbReference>
<protein>
    <recommendedName>
        <fullName evidence="6">Pyruvate dehydrogenase complex repressor</fullName>
    </recommendedName>
</protein>
<keyword evidence="2" id="KW-0805">Transcription regulation</keyword>
<name>A0ABS9MR68_9BURK</name>
<dbReference type="InterPro" id="IPR036388">
    <property type="entry name" value="WH-like_DNA-bd_sf"/>
</dbReference>
<comment type="caution">
    <text evidence="8">The sequence shown here is derived from an EMBL/GenBank/DDBJ whole genome shotgun (WGS) entry which is preliminary data.</text>
</comment>